<evidence type="ECO:0000313" key="1">
    <source>
        <dbReference type="EMBL" id="RPA85492.1"/>
    </source>
</evidence>
<gene>
    <name evidence="1" type="ORF">BJ508DRAFT_177161</name>
</gene>
<keyword evidence="2" id="KW-1185">Reference proteome</keyword>
<dbReference type="EMBL" id="ML119653">
    <property type="protein sequence ID" value="RPA85492.1"/>
    <property type="molecule type" value="Genomic_DNA"/>
</dbReference>
<evidence type="ECO:0000313" key="2">
    <source>
        <dbReference type="Proteomes" id="UP000275078"/>
    </source>
</evidence>
<sequence>MLLKMRIRDSLPRFPPLHNPAFQPRRGIPYHYSRPLHPWLPERLQHFRMRRLQSRCQPRMWKRFPQQPSMMEGRQICRRRPPLLSISNSSPPHRLSFTLSLCPLLRSHQIRLHRAIVKTPFRSLKSRQSSRVVMQKSLLPKRTHLFPKLPLKVSQQLKQSVGFWNLVKRWQCKQRRLRLQHTKPREFPLPPCRSRYPT</sequence>
<dbReference type="AlphaFoldDB" id="A0A3N4IH72"/>
<dbReference type="Proteomes" id="UP000275078">
    <property type="component" value="Unassembled WGS sequence"/>
</dbReference>
<accession>A0A3N4IH72</accession>
<reference evidence="1 2" key="1">
    <citation type="journal article" date="2018" name="Nat. Ecol. Evol.">
        <title>Pezizomycetes genomes reveal the molecular basis of ectomycorrhizal truffle lifestyle.</title>
        <authorList>
            <person name="Murat C."/>
            <person name="Payen T."/>
            <person name="Noel B."/>
            <person name="Kuo A."/>
            <person name="Morin E."/>
            <person name="Chen J."/>
            <person name="Kohler A."/>
            <person name="Krizsan K."/>
            <person name="Balestrini R."/>
            <person name="Da Silva C."/>
            <person name="Montanini B."/>
            <person name="Hainaut M."/>
            <person name="Levati E."/>
            <person name="Barry K.W."/>
            <person name="Belfiori B."/>
            <person name="Cichocki N."/>
            <person name="Clum A."/>
            <person name="Dockter R.B."/>
            <person name="Fauchery L."/>
            <person name="Guy J."/>
            <person name="Iotti M."/>
            <person name="Le Tacon F."/>
            <person name="Lindquist E.A."/>
            <person name="Lipzen A."/>
            <person name="Malagnac F."/>
            <person name="Mello A."/>
            <person name="Molinier V."/>
            <person name="Miyauchi S."/>
            <person name="Poulain J."/>
            <person name="Riccioni C."/>
            <person name="Rubini A."/>
            <person name="Sitrit Y."/>
            <person name="Splivallo R."/>
            <person name="Traeger S."/>
            <person name="Wang M."/>
            <person name="Zifcakova L."/>
            <person name="Wipf D."/>
            <person name="Zambonelli A."/>
            <person name="Paolocci F."/>
            <person name="Nowrousian M."/>
            <person name="Ottonello S."/>
            <person name="Baldrian P."/>
            <person name="Spatafora J.W."/>
            <person name="Henrissat B."/>
            <person name="Nagy L.G."/>
            <person name="Aury J.M."/>
            <person name="Wincker P."/>
            <person name="Grigoriev I.V."/>
            <person name="Bonfante P."/>
            <person name="Martin F.M."/>
        </authorList>
    </citation>
    <scope>NUCLEOTIDE SEQUENCE [LARGE SCALE GENOMIC DNA]</scope>
    <source>
        <strain evidence="1 2">RN42</strain>
    </source>
</reference>
<organism evidence="1 2">
    <name type="scientific">Ascobolus immersus RN42</name>
    <dbReference type="NCBI Taxonomy" id="1160509"/>
    <lineage>
        <taxon>Eukaryota</taxon>
        <taxon>Fungi</taxon>
        <taxon>Dikarya</taxon>
        <taxon>Ascomycota</taxon>
        <taxon>Pezizomycotina</taxon>
        <taxon>Pezizomycetes</taxon>
        <taxon>Pezizales</taxon>
        <taxon>Ascobolaceae</taxon>
        <taxon>Ascobolus</taxon>
    </lineage>
</organism>
<proteinExistence type="predicted"/>
<protein>
    <submittedName>
        <fullName evidence="1">Uncharacterized protein</fullName>
    </submittedName>
</protein>
<name>A0A3N4IH72_ASCIM</name>